<organism evidence="2 3">
    <name type="scientific">Brassica carinata</name>
    <name type="common">Ethiopian mustard</name>
    <name type="synonym">Abyssinian cabbage</name>
    <dbReference type="NCBI Taxonomy" id="52824"/>
    <lineage>
        <taxon>Eukaryota</taxon>
        <taxon>Viridiplantae</taxon>
        <taxon>Streptophyta</taxon>
        <taxon>Embryophyta</taxon>
        <taxon>Tracheophyta</taxon>
        <taxon>Spermatophyta</taxon>
        <taxon>Magnoliopsida</taxon>
        <taxon>eudicotyledons</taxon>
        <taxon>Gunneridae</taxon>
        <taxon>Pentapetalae</taxon>
        <taxon>rosids</taxon>
        <taxon>malvids</taxon>
        <taxon>Brassicales</taxon>
        <taxon>Brassicaceae</taxon>
        <taxon>Brassiceae</taxon>
        <taxon>Brassica</taxon>
    </lineage>
</organism>
<gene>
    <name evidence="2" type="ORF">Bca52824_022779</name>
</gene>
<sequence>MSLFISRVRNLSSPCFLLSDKMVKESGEGVVTTSEKKLPKEVIGQTLFGSSQGWVASMDSKDLPVNLTDLYKPLVSSPRVIPLPSLGFYSRPFTTELSLSSSCPDQNQEDFTVAAKFCGTHLSVCLASLPLSSCIPRETKPSISSVKGLYMGSLHLSNMKKKKIRYQEVRLCNFPKIPGEMLDRCFTSKHLVESPSGDLFLVKYAQCSYNTEDQNGEAEGIHSKTKRFMVFREDEKRRYFSYTEDIGDLCIVLSKGEALCVSSSMYPGLKPNSIYYIGHGLGSYDLASGTVYSFEPLGATMLNHAPFWIHSII</sequence>
<evidence type="ECO:0000259" key="1">
    <source>
        <dbReference type="Pfam" id="PF03478"/>
    </source>
</evidence>
<evidence type="ECO:0000313" key="3">
    <source>
        <dbReference type="Proteomes" id="UP000886595"/>
    </source>
</evidence>
<comment type="caution">
    <text evidence="2">The sequence shown here is derived from an EMBL/GenBank/DDBJ whole genome shotgun (WGS) entry which is preliminary data.</text>
</comment>
<evidence type="ECO:0000313" key="2">
    <source>
        <dbReference type="EMBL" id="KAG2311222.1"/>
    </source>
</evidence>
<reference evidence="2 3" key="1">
    <citation type="submission" date="2020-02" db="EMBL/GenBank/DDBJ databases">
        <authorList>
            <person name="Ma Q."/>
            <person name="Huang Y."/>
            <person name="Song X."/>
            <person name="Pei D."/>
        </authorList>
    </citation>
    <scope>NUCLEOTIDE SEQUENCE [LARGE SCALE GENOMIC DNA]</scope>
    <source>
        <strain evidence="2">Sxm20200214</strain>
        <tissue evidence="2">Leaf</tissue>
    </source>
</reference>
<name>A0A8X7VHC5_BRACI</name>
<keyword evidence="3" id="KW-1185">Reference proteome</keyword>
<dbReference type="EMBL" id="JAAMPC010000005">
    <property type="protein sequence ID" value="KAG2311222.1"/>
    <property type="molecule type" value="Genomic_DNA"/>
</dbReference>
<dbReference type="OrthoDB" id="642536at2759"/>
<dbReference type="PANTHER" id="PTHR44259">
    <property type="entry name" value="OS07G0183000 PROTEIN-RELATED"/>
    <property type="match status" value="1"/>
</dbReference>
<dbReference type="InterPro" id="IPR005174">
    <property type="entry name" value="KIB1-4_b-propeller"/>
</dbReference>
<dbReference type="AlphaFoldDB" id="A0A8X7VHC5"/>
<dbReference type="PANTHER" id="PTHR44259:SF89">
    <property type="entry name" value="DUF295 DOMAIN-CONTAINING PROTEIN-RELATED"/>
    <property type="match status" value="1"/>
</dbReference>
<feature type="domain" description="KIB1-4 beta-propeller" evidence="1">
    <location>
        <begin position="35"/>
        <end position="284"/>
    </location>
</feature>
<accession>A0A8X7VHC5</accession>
<dbReference type="Proteomes" id="UP000886595">
    <property type="component" value="Unassembled WGS sequence"/>
</dbReference>
<proteinExistence type="predicted"/>
<protein>
    <recommendedName>
        <fullName evidence="1">KIB1-4 beta-propeller domain-containing protein</fullName>
    </recommendedName>
</protein>
<dbReference type="Pfam" id="PF03478">
    <property type="entry name" value="Beta-prop_KIB1-4"/>
    <property type="match status" value="1"/>
</dbReference>
<dbReference type="InterPro" id="IPR050942">
    <property type="entry name" value="F-box_BR-signaling"/>
</dbReference>